<feature type="region of interest" description="Disordered" evidence="1">
    <location>
        <begin position="1"/>
        <end position="68"/>
    </location>
</feature>
<dbReference type="Proteomes" id="UP000053477">
    <property type="component" value="Unassembled WGS sequence"/>
</dbReference>
<feature type="compositionally biased region" description="Polar residues" evidence="1">
    <location>
        <begin position="53"/>
        <end position="68"/>
    </location>
</feature>
<evidence type="ECO:0000256" key="1">
    <source>
        <dbReference type="SAM" id="MobiDB-lite"/>
    </source>
</evidence>
<name>A0A0H2RX53_9AGAM</name>
<sequence length="87" mass="9692">MSHTQEVHQPEMQQHQPGATPSMTPQKQKTSESIPKSYMTGVAKEAGKETVEHLSQSQDFQQTANNLEQNAEQKYDDAKWCGCLGSV</sequence>
<evidence type="ECO:0000313" key="2">
    <source>
        <dbReference type="EMBL" id="KLO16645.1"/>
    </source>
</evidence>
<keyword evidence="3" id="KW-1185">Reference proteome</keyword>
<accession>A0A0H2RX53</accession>
<dbReference type="InParanoid" id="A0A0H2RX53"/>
<proteinExistence type="predicted"/>
<dbReference type="AlphaFoldDB" id="A0A0H2RX53"/>
<evidence type="ECO:0000313" key="3">
    <source>
        <dbReference type="Proteomes" id="UP000053477"/>
    </source>
</evidence>
<dbReference type="EMBL" id="KQ085913">
    <property type="protein sequence ID" value="KLO16645.1"/>
    <property type="molecule type" value="Genomic_DNA"/>
</dbReference>
<gene>
    <name evidence="2" type="ORF">SCHPADRAFT_201850</name>
</gene>
<reference evidence="2 3" key="1">
    <citation type="submission" date="2015-04" db="EMBL/GenBank/DDBJ databases">
        <title>Complete genome sequence of Schizopora paradoxa KUC8140, a cosmopolitan wood degrader in East Asia.</title>
        <authorList>
            <consortium name="DOE Joint Genome Institute"/>
            <person name="Min B."/>
            <person name="Park H."/>
            <person name="Jang Y."/>
            <person name="Kim J.-J."/>
            <person name="Kim K.H."/>
            <person name="Pangilinan J."/>
            <person name="Lipzen A."/>
            <person name="Riley R."/>
            <person name="Grigoriev I.V."/>
            <person name="Spatafora J.W."/>
            <person name="Choi I.-G."/>
        </authorList>
    </citation>
    <scope>NUCLEOTIDE SEQUENCE [LARGE SCALE GENOMIC DNA]</scope>
    <source>
        <strain evidence="2 3">KUC8140</strain>
    </source>
</reference>
<organism evidence="2 3">
    <name type="scientific">Schizopora paradoxa</name>
    <dbReference type="NCBI Taxonomy" id="27342"/>
    <lineage>
        <taxon>Eukaryota</taxon>
        <taxon>Fungi</taxon>
        <taxon>Dikarya</taxon>
        <taxon>Basidiomycota</taxon>
        <taxon>Agaricomycotina</taxon>
        <taxon>Agaricomycetes</taxon>
        <taxon>Hymenochaetales</taxon>
        <taxon>Schizoporaceae</taxon>
        <taxon>Schizopora</taxon>
    </lineage>
</organism>
<protein>
    <submittedName>
        <fullName evidence="2">Uncharacterized protein</fullName>
    </submittedName>
</protein>
<feature type="compositionally biased region" description="Polar residues" evidence="1">
    <location>
        <begin position="11"/>
        <end position="34"/>
    </location>
</feature>